<dbReference type="InterPro" id="IPR006439">
    <property type="entry name" value="HAD-SF_hydro_IA"/>
</dbReference>
<dbReference type="Gene3D" id="1.10.150.240">
    <property type="entry name" value="Putative phosphatase, domain 2"/>
    <property type="match status" value="1"/>
</dbReference>
<feature type="binding site" evidence="12">
    <location>
        <position position="171"/>
    </location>
    <ligand>
        <name>Mg(2+)</name>
        <dbReference type="ChEBI" id="CHEBI:18420"/>
    </ligand>
</feature>
<evidence type="ECO:0000256" key="1">
    <source>
        <dbReference type="ARBA" id="ARBA00006171"/>
    </source>
</evidence>
<dbReference type="NCBIfam" id="TIGR01509">
    <property type="entry name" value="HAD-SF-IA-v3"/>
    <property type="match status" value="1"/>
</dbReference>
<dbReference type="Pfam" id="PF13419">
    <property type="entry name" value="HAD_2"/>
    <property type="match status" value="1"/>
</dbReference>
<evidence type="ECO:0000256" key="7">
    <source>
        <dbReference type="ARBA" id="ARBA00044926"/>
    </source>
</evidence>
<dbReference type="InterPro" id="IPR051600">
    <property type="entry name" value="Beta-PGM-like"/>
</dbReference>
<organism evidence="14 15">
    <name type="scientific">Mycoplasmopsis gallopavonis</name>
    <dbReference type="NCBI Taxonomy" id="76629"/>
    <lineage>
        <taxon>Bacteria</taxon>
        <taxon>Bacillati</taxon>
        <taxon>Mycoplasmatota</taxon>
        <taxon>Mycoplasmoidales</taxon>
        <taxon>Metamycoplasmataceae</taxon>
        <taxon>Mycoplasmopsis</taxon>
    </lineage>
</organism>
<feature type="binding site" evidence="12">
    <location>
        <position position="8"/>
    </location>
    <ligand>
        <name>Mg(2+)</name>
        <dbReference type="ChEBI" id="CHEBI:18420"/>
    </ligand>
</feature>
<feature type="binding site" evidence="12">
    <location>
        <position position="10"/>
    </location>
    <ligand>
        <name>Mg(2+)</name>
        <dbReference type="ChEBI" id="CHEBI:18420"/>
    </ligand>
</feature>
<keyword evidence="14" id="KW-0614">Plasmid</keyword>
<protein>
    <recommendedName>
        <fullName evidence="9">Beta-phosphoglucomutase</fullName>
        <ecNumber evidence="8">5.4.2.6</ecNumber>
    </recommendedName>
</protein>
<feature type="binding site" evidence="11">
    <location>
        <begin position="8"/>
        <end position="10"/>
    </location>
    <ligand>
        <name>substrate</name>
    </ligand>
</feature>
<evidence type="ECO:0000256" key="9">
    <source>
        <dbReference type="ARBA" id="ARBA00044991"/>
    </source>
</evidence>
<dbReference type="GO" id="GO:0000287">
    <property type="term" value="F:magnesium ion binding"/>
    <property type="evidence" value="ECO:0007669"/>
    <property type="project" value="InterPro"/>
</dbReference>
<dbReference type="InterPro" id="IPR023214">
    <property type="entry name" value="HAD_sf"/>
</dbReference>
<feature type="binding site" evidence="11">
    <location>
        <position position="147"/>
    </location>
    <ligand>
        <name>substrate</name>
    </ligand>
</feature>
<dbReference type="NCBIfam" id="TIGR02009">
    <property type="entry name" value="PGMB-YQAB-SF"/>
    <property type="match status" value="1"/>
</dbReference>
<keyword evidence="3 12" id="KW-0479">Metal-binding</keyword>
<evidence type="ECO:0000256" key="8">
    <source>
        <dbReference type="ARBA" id="ARBA00044968"/>
    </source>
</evidence>
<keyword evidence="15" id="KW-1185">Reference proteome</keyword>
<evidence type="ECO:0000256" key="3">
    <source>
        <dbReference type="ARBA" id="ARBA00022723"/>
    </source>
</evidence>
<keyword evidence="2" id="KW-0597">Phosphoprotein</keyword>
<dbReference type="PANTHER" id="PTHR46193">
    <property type="entry name" value="6-PHOSPHOGLUCONATE PHOSPHATASE"/>
    <property type="match status" value="1"/>
</dbReference>
<sequence length="221" mass="24410">MIKGLIFDLDGVIADTAILHFKAWQLIVKDLGIDYSYEENEKLRGLPRKDTLLAIFKLKKFEKKLSDQELDQICDLKNAKYKELLATELNTSWILPNIQNFILEAKANNIKLAIASSSHNAPTILTKLGLIDYFDFIVNPSNVKHGKPAPDIFIQAAEGLNLQNSECLGIEDAPAGVAAIKSANIRAIAITHGSSEDFSQADLVLQSTSELSLTEILAKFK</sequence>
<evidence type="ECO:0000256" key="6">
    <source>
        <dbReference type="ARBA" id="ARBA00023277"/>
    </source>
</evidence>
<feature type="site" description="Important for catalytic activity and assists the phosphoryl transfer reaction to Asp8 by balancing charge and orienting the reacting groups" evidence="13">
    <location>
        <position position="147"/>
    </location>
</feature>
<evidence type="ECO:0000256" key="5">
    <source>
        <dbReference type="ARBA" id="ARBA00023235"/>
    </source>
</evidence>
<feature type="binding site" evidence="12">
    <location>
        <position position="172"/>
    </location>
    <ligand>
        <name>Mg(2+)</name>
        <dbReference type="ChEBI" id="CHEBI:18420"/>
    </ligand>
</feature>
<feature type="binding site" evidence="11">
    <location>
        <position position="24"/>
    </location>
    <ligand>
        <name>substrate</name>
    </ligand>
</feature>
<dbReference type="AlphaFoldDB" id="A0A449B0P2"/>
<dbReference type="GO" id="GO:0008801">
    <property type="term" value="F:beta-phosphoglucomutase activity"/>
    <property type="evidence" value="ECO:0007669"/>
    <property type="project" value="UniProtKB-EC"/>
</dbReference>
<evidence type="ECO:0000256" key="12">
    <source>
        <dbReference type="PIRSR" id="PIRSR610972-3"/>
    </source>
</evidence>
<dbReference type="Proteomes" id="UP000289862">
    <property type="component" value="Plasmid 2"/>
</dbReference>
<feature type="active site" description="Nucleophile" evidence="10">
    <location>
        <position position="8"/>
    </location>
</feature>
<keyword evidence="6" id="KW-0119">Carbohydrate metabolism</keyword>
<comment type="catalytic activity">
    <reaction evidence="7">
        <text>beta-D-glucose 1-phosphate = beta-D-glucose 6-phosphate</text>
        <dbReference type="Rhea" id="RHEA:20113"/>
        <dbReference type="ChEBI" id="CHEBI:57684"/>
        <dbReference type="ChEBI" id="CHEBI:58247"/>
        <dbReference type="EC" id="5.4.2.6"/>
    </reaction>
</comment>
<dbReference type="SFLD" id="SFLDG01135">
    <property type="entry name" value="C1.5.6:_HAD__Beta-PGM__Phospha"/>
    <property type="match status" value="1"/>
</dbReference>
<dbReference type="InterPro" id="IPR023198">
    <property type="entry name" value="PGP-like_dom2"/>
</dbReference>
<name>A0A449B0P2_9BACT</name>
<evidence type="ECO:0000313" key="15">
    <source>
        <dbReference type="Proteomes" id="UP000289862"/>
    </source>
</evidence>
<dbReference type="InterPro" id="IPR041492">
    <property type="entry name" value="HAD_2"/>
</dbReference>
<accession>A0A449B0P2</accession>
<feature type="site" description="Important for catalytic activity and assists the phosphoryl transfer reaction to Asp8 by balancing charge and orienting the reacting groups" evidence="13">
    <location>
        <position position="116"/>
    </location>
</feature>
<gene>
    <name evidence="14" type="primary">beta-pgm</name>
    <name evidence="14" type="ORF">NCTC10186_00806</name>
</gene>
<dbReference type="RefSeq" id="WP_119571776.1">
    <property type="nucleotide sequence ID" value="NZ_LR215032.1"/>
</dbReference>
<reference evidence="14 15" key="1">
    <citation type="submission" date="2019-01" db="EMBL/GenBank/DDBJ databases">
        <authorList>
            <consortium name="Pathogen Informatics"/>
        </authorList>
    </citation>
    <scope>NUCLEOTIDE SEQUENCE [LARGE SCALE GENOMIC DNA]</scope>
    <source>
        <strain evidence="14 15">NCTC10186</strain>
        <plasmid evidence="15">2</plasmid>
    </source>
</reference>
<comment type="similarity">
    <text evidence="1">Belongs to the HAD-like hydrolase superfamily. CbbY/CbbZ/Gph/YieH family.</text>
</comment>
<comment type="cofactor">
    <cofactor evidence="12">
        <name>Mg(2+)</name>
        <dbReference type="ChEBI" id="CHEBI:18420"/>
    </cofactor>
    <text evidence="12">Binds 2 magnesium ions per subunit.</text>
</comment>
<dbReference type="PANTHER" id="PTHR46193:SF18">
    <property type="entry name" value="HEXITOL PHOSPHATASE B"/>
    <property type="match status" value="1"/>
</dbReference>
<keyword evidence="4 12" id="KW-0460">Magnesium</keyword>
<dbReference type="CDD" id="cd02598">
    <property type="entry name" value="HAD_BPGM"/>
    <property type="match status" value="1"/>
</dbReference>
<dbReference type="KEGG" id="mgal:NCTC10186_00806"/>
<dbReference type="SFLD" id="SFLDG01129">
    <property type="entry name" value="C1.5:_HAD__Beta-PGM__Phosphata"/>
    <property type="match status" value="1"/>
</dbReference>
<evidence type="ECO:0000256" key="10">
    <source>
        <dbReference type="PIRSR" id="PIRSR610972-1"/>
    </source>
</evidence>
<proteinExistence type="inferred from homology"/>
<dbReference type="Gene3D" id="3.40.50.1000">
    <property type="entry name" value="HAD superfamily/HAD-like"/>
    <property type="match status" value="1"/>
</dbReference>
<dbReference type="NCBIfam" id="TIGR01990">
    <property type="entry name" value="bPGM"/>
    <property type="match status" value="1"/>
</dbReference>
<dbReference type="EC" id="5.4.2.6" evidence="8"/>
<dbReference type="OrthoDB" id="9797743at2"/>
<evidence type="ECO:0000256" key="4">
    <source>
        <dbReference type="ARBA" id="ARBA00022842"/>
    </source>
</evidence>
<feature type="binding site" evidence="11">
    <location>
        <begin position="43"/>
        <end position="48"/>
    </location>
    <ligand>
        <name>substrate</name>
    </ligand>
</feature>
<dbReference type="InterPro" id="IPR036412">
    <property type="entry name" value="HAD-like_sf"/>
</dbReference>
<evidence type="ECO:0000256" key="11">
    <source>
        <dbReference type="PIRSR" id="PIRSR610972-2"/>
    </source>
</evidence>
<evidence type="ECO:0000256" key="13">
    <source>
        <dbReference type="PIRSR" id="PIRSR610972-4"/>
    </source>
</evidence>
<feature type="binding site" evidence="11">
    <location>
        <begin position="116"/>
        <end position="120"/>
    </location>
    <ligand>
        <name>substrate</name>
    </ligand>
</feature>
<geneLocation type="plasmid" evidence="14 15">
    <name>2</name>
</geneLocation>
<dbReference type="SUPFAM" id="SSF56784">
    <property type="entry name" value="HAD-like"/>
    <property type="match status" value="1"/>
</dbReference>
<dbReference type="SFLD" id="SFLDS00003">
    <property type="entry name" value="Haloacid_Dehalogenase"/>
    <property type="match status" value="1"/>
</dbReference>
<dbReference type="InterPro" id="IPR010976">
    <property type="entry name" value="B-phosphoglucomutase_hydrolase"/>
</dbReference>
<feature type="active site" description="Proton donor/acceptor" evidence="10">
    <location>
        <position position="10"/>
    </location>
</feature>
<dbReference type="EMBL" id="LR215032">
    <property type="protein sequence ID" value="VEU73298.1"/>
    <property type="molecule type" value="Genomic_DNA"/>
</dbReference>
<keyword evidence="5 14" id="KW-0413">Isomerase</keyword>
<feature type="binding site" evidence="11">
    <location>
        <position position="77"/>
    </location>
    <ligand>
        <name>substrate</name>
    </ligand>
</feature>
<evidence type="ECO:0000313" key="14">
    <source>
        <dbReference type="EMBL" id="VEU73298.1"/>
    </source>
</evidence>
<dbReference type="InterPro" id="IPR010972">
    <property type="entry name" value="Beta-PGM"/>
</dbReference>
<evidence type="ECO:0000256" key="2">
    <source>
        <dbReference type="ARBA" id="ARBA00022553"/>
    </source>
</evidence>
<dbReference type="GO" id="GO:0005975">
    <property type="term" value="P:carbohydrate metabolic process"/>
    <property type="evidence" value="ECO:0007669"/>
    <property type="project" value="InterPro"/>
</dbReference>